<feature type="transmembrane region" description="Helical" evidence="7">
    <location>
        <begin position="107"/>
        <end position="128"/>
    </location>
</feature>
<dbReference type="PANTHER" id="PTHR30193:SF41">
    <property type="entry name" value="DIACETYLCHITOBIOSE UPTAKE SYSTEM PERMEASE PROTEIN NGCF"/>
    <property type="match status" value="1"/>
</dbReference>
<dbReference type="EMBL" id="FOWE01000010">
    <property type="protein sequence ID" value="SFO49453.1"/>
    <property type="molecule type" value="Genomic_DNA"/>
</dbReference>
<evidence type="ECO:0000256" key="2">
    <source>
        <dbReference type="ARBA" id="ARBA00022448"/>
    </source>
</evidence>
<dbReference type="PANTHER" id="PTHR30193">
    <property type="entry name" value="ABC TRANSPORTER PERMEASE PROTEIN"/>
    <property type="match status" value="1"/>
</dbReference>
<dbReference type="AlphaFoldDB" id="A0A1I5HMI4"/>
<dbReference type="InterPro" id="IPR000515">
    <property type="entry name" value="MetI-like"/>
</dbReference>
<gene>
    <name evidence="9" type="ORF">SAMN05660359_03817</name>
</gene>
<proteinExistence type="inferred from homology"/>
<protein>
    <submittedName>
        <fullName evidence="9">Multiple sugar transport system permease protein</fullName>
    </submittedName>
</protein>
<dbReference type="Pfam" id="PF00528">
    <property type="entry name" value="BPD_transp_1"/>
    <property type="match status" value="1"/>
</dbReference>
<evidence type="ECO:0000256" key="1">
    <source>
        <dbReference type="ARBA" id="ARBA00004651"/>
    </source>
</evidence>
<keyword evidence="3" id="KW-1003">Cell membrane</keyword>
<dbReference type="InterPro" id="IPR051393">
    <property type="entry name" value="ABC_transporter_permease"/>
</dbReference>
<dbReference type="CDD" id="cd06261">
    <property type="entry name" value="TM_PBP2"/>
    <property type="match status" value="1"/>
</dbReference>
<feature type="transmembrane region" description="Helical" evidence="7">
    <location>
        <begin position="7"/>
        <end position="30"/>
    </location>
</feature>
<dbReference type="InterPro" id="IPR035906">
    <property type="entry name" value="MetI-like_sf"/>
</dbReference>
<sequence>MRSRARLWFTLPFLVPFVLFYLLPIGYAIVQSLTKTERTGGIFGETTTTFAGLEQYSRVVTDPAFLRGVGRVLLFGVVQVPIMLAFALLLALVLDSAVARLKRTFRIAFFLPHGIPGVIAALMWAFLYSPQLSPIVDLLEGGGLDVDFLGSGTILWSIADVVTWTYTGYNMLIIFAAMQAIPQSVYEAAKVDGAGGIRTAWSIKIPLVMPALVLTGVFSIIGTLQLFTEPIVFRAISTNVTSSYTPNLLAYTTASANNYPLAAAISVVLAVATFILSFTFLRATAKRSGL</sequence>
<feature type="transmembrane region" description="Helical" evidence="7">
    <location>
        <begin position="72"/>
        <end position="95"/>
    </location>
</feature>
<organism evidence="9 10">
    <name type="scientific">Geodermatophilus obscurus</name>
    <dbReference type="NCBI Taxonomy" id="1861"/>
    <lineage>
        <taxon>Bacteria</taxon>
        <taxon>Bacillati</taxon>
        <taxon>Actinomycetota</taxon>
        <taxon>Actinomycetes</taxon>
        <taxon>Geodermatophilales</taxon>
        <taxon>Geodermatophilaceae</taxon>
        <taxon>Geodermatophilus</taxon>
    </lineage>
</organism>
<dbReference type="Gene3D" id="1.10.3720.10">
    <property type="entry name" value="MetI-like"/>
    <property type="match status" value="1"/>
</dbReference>
<dbReference type="GO" id="GO:0005886">
    <property type="term" value="C:plasma membrane"/>
    <property type="evidence" value="ECO:0007669"/>
    <property type="project" value="UniProtKB-SubCell"/>
</dbReference>
<keyword evidence="9" id="KW-0762">Sugar transport</keyword>
<keyword evidence="6 7" id="KW-0472">Membrane</keyword>
<evidence type="ECO:0000256" key="6">
    <source>
        <dbReference type="ARBA" id="ARBA00023136"/>
    </source>
</evidence>
<comment type="subcellular location">
    <subcellularLocation>
        <location evidence="1 7">Cell membrane</location>
        <topology evidence="1 7">Multi-pass membrane protein</topology>
    </subcellularLocation>
</comment>
<evidence type="ECO:0000256" key="4">
    <source>
        <dbReference type="ARBA" id="ARBA00022692"/>
    </source>
</evidence>
<feature type="transmembrane region" description="Helical" evidence="7">
    <location>
        <begin position="259"/>
        <end position="281"/>
    </location>
</feature>
<dbReference type="PROSITE" id="PS50928">
    <property type="entry name" value="ABC_TM1"/>
    <property type="match status" value="1"/>
</dbReference>
<feature type="domain" description="ABC transmembrane type-1" evidence="8">
    <location>
        <begin position="69"/>
        <end position="280"/>
    </location>
</feature>
<evidence type="ECO:0000313" key="10">
    <source>
        <dbReference type="Proteomes" id="UP000183642"/>
    </source>
</evidence>
<feature type="transmembrane region" description="Helical" evidence="7">
    <location>
        <begin position="148"/>
        <end position="169"/>
    </location>
</feature>
<reference evidence="10" key="1">
    <citation type="submission" date="2016-10" db="EMBL/GenBank/DDBJ databases">
        <authorList>
            <person name="Varghese N."/>
            <person name="Submissions S."/>
        </authorList>
    </citation>
    <scope>NUCLEOTIDE SEQUENCE [LARGE SCALE GENOMIC DNA]</scope>
    <source>
        <strain evidence="10">DSM 43161</strain>
    </source>
</reference>
<name>A0A1I5HMI4_9ACTN</name>
<dbReference type="GO" id="GO:0055085">
    <property type="term" value="P:transmembrane transport"/>
    <property type="evidence" value="ECO:0007669"/>
    <property type="project" value="InterPro"/>
</dbReference>
<feature type="transmembrane region" description="Helical" evidence="7">
    <location>
        <begin position="207"/>
        <end position="227"/>
    </location>
</feature>
<evidence type="ECO:0000256" key="3">
    <source>
        <dbReference type="ARBA" id="ARBA00022475"/>
    </source>
</evidence>
<comment type="similarity">
    <text evidence="7">Belongs to the binding-protein-dependent transport system permease family.</text>
</comment>
<dbReference type="Proteomes" id="UP000183642">
    <property type="component" value="Unassembled WGS sequence"/>
</dbReference>
<evidence type="ECO:0000313" key="9">
    <source>
        <dbReference type="EMBL" id="SFO49453.1"/>
    </source>
</evidence>
<dbReference type="SUPFAM" id="SSF161098">
    <property type="entry name" value="MetI-like"/>
    <property type="match status" value="1"/>
</dbReference>
<accession>A0A1I5HMI4</accession>
<keyword evidence="10" id="KW-1185">Reference proteome</keyword>
<evidence type="ECO:0000256" key="7">
    <source>
        <dbReference type="RuleBase" id="RU363032"/>
    </source>
</evidence>
<keyword evidence="4 7" id="KW-0812">Transmembrane</keyword>
<evidence type="ECO:0000256" key="5">
    <source>
        <dbReference type="ARBA" id="ARBA00022989"/>
    </source>
</evidence>
<keyword evidence="2 7" id="KW-0813">Transport</keyword>
<dbReference type="RefSeq" id="WP_244274330.1">
    <property type="nucleotide sequence ID" value="NZ_FOWE01000010.1"/>
</dbReference>
<evidence type="ECO:0000259" key="8">
    <source>
        <dbReference type="PROSITE" id="PS50928"/>
    </source>
</evidence>
<keyword evidence="5 7" id="KW-1133">Transmembrane helix</keyword>